<protein>
    <submittedName>
        <fullName evidence="2">Uncharacterized protein</fullName>
    </submittedName>
</protein>
<gene>
    <name evidence="2" type="ORF">HCU01_12910</name>
</gene>
<evidence type="ECO:0000256" key="1">
    <source>
        <dbReference type="SAM" id="MobiDB-lite"/>
    </source>
</evidence>
<keyword evidence="3" id="KW-1185">Reference proteome</keyword>
<sequence length="81" mass="9353">MGGLAMGDLHMSRDSLLDDAYYEVNDQDAVNDDDYGRSRSSSRADTLRARRRVEALLEERRLKQAIDDDWGLDDDEEEDEE</sequence>
<accession>A0ABQ0WCN1</accession>
<feature type="region of interest" description="Disordered" evidence="1">
    <location>
        <begin position="27"/>
        <end position="47"/>
    </location>
</feature>
<reference evidence="2 3" key="1">
    <citation type="submission" date="2019-07" db="EMBL/GenBank/DDBJ databases">
        <title>Whole genome shotgun sequence of Halomonas cupida NBRC 102219.</title>
        <authorList>
            <person name="Hosoyama A."/>
            <person name="Uohara A."/>
            <person name="Ohji S."/>
            <person name="Ichikawa N."/>
        </authorList>
    </citation>
    <scope>NUCLEOTIDE SEQUENCE [LARGE SCALE GENOMIC DNA]</scope>
    <source>
        <strain evidence="2 3">NBRC 102219</strain>
    </source>
</reference>
<comment type="caution">
    <text evidence="2">The sequence shown here is derived from an EMBL/GenBank/DDBJ whole genome shotgun (WGS) entry which is preliminary data.</text>
</comment>
<dbReference type="EMBL" id="BJXU01000039">
    <property type="protein sequence ID" value="GEN23342.1"/>
    <property type="molecule type" value="Genomic_DNA"/>
</dbReference>
<organism evidence="2 3">
    <name type="scientific">Halomonas cupida</name>
    <dbReference type="NCBI Taxonomy" id="44933"/>
    <lineage>
        <taxon>Bacteria</taxon>
        <taxon>Pseudomonadati</taxon>
        <taxon>Pseudomonadota</taxon>
        <taxon>Gammaproteobacteria</taxon>
        <taxon>Oceanospirillales</taxon>
        <taxon>Halomonadaceae</taxon>
        <taxon>Halomonas</taxon>
    </lineage>
</organism>
<evidence type="ECO:0000313" key="2">
    <source>
        <dbReference type="EMBL" id="GEN23342.1"/>
    </source>
</evidence>
<evidence type="ECO:0000313" key="3">
    <source>
        <dbReference type="Proteomes" id="UP000321726"/>
    </source>
</evidence>
<dbReference type="InterPro" id="IPR058059">
    <property type="entry name" value="PA3496-like"/>
</dbReference>
<dbReference type="Proteomes" id="UP000321726">
    <property type="component" value="Unassembled WGS sequence"/>
</dbReference>
<name>A0ABQ0WCN1_9GAMM</name>
<dbReference type="NCBIfam" id="NF046101">
    <property type="entry name" value="PA3496_fam"/>
    <property type="match status" value="1"/>
</dbReference>
<proteinExistence type="predicted"/>